<dbReference type="Proteomes" id="UP000607653">
    <property type="component" value="Unassembled WGS sequence"/>
</dbReference>
<organism evidence="1 2">
    <name type="scientific">Nelumbo nucifera</name>
    <name type="common">Sacred lotus</name>
    <dbReference type="NCBI Taxonomy" id="4432"/>
    <lineage>
        <taxon>Eukaryota</taxon>
        <taxon>Viridiplantae</taxon>
        <taxon>Streptophyta</taxon>
        <taxon>Embryophyta</taxon>
        <taxon>Tracheophyta</taxon>
        <taxon>Spermatophyta</taxon>
        <taxon>Magnoliopsida</taxon>
        <taxon>Proteales</taxon>
        <taxon>Nelumbonaceae</taxon>
        <taxon>Nelumbo</taxon>
    </lineage>
</organism>
<evidence type="ECO:0000313" key="1">
    <source>
        <dbReference type="EMBL" id="DAD43062.1"/>
    </source>
</evidence>
<dbReference type="EMBL" id="DUZY01000006">
    <property type="protein sequence ID" value="DAD43062.1"/>
    <property type="molecule type" value="Genomic_DNA"/>
</dbReference>
<dbReference type="AlphaFoldDB" id="A0A822ZD50"/>
<gene>
    <name evidence="1" type="ORF">HUJ06_001292</name>
</gene>
<sequence length="64" mass="7411">MKLYLSEEHSPINKWASKRKQKKFLQARTVADEEQLLENGNYSPVNGIFRSPAPLQVVLGFFFI</sequence>
<keyword evidence="2" id="KW-1185">Reference proteome</keyword>
<name>A0A822ZD50_NELNU</name>
<comment type="caution">
    <text evidence="1">The sequence shown here is derived from an EMBL/GenBank/DDBJ whole genome shotgun (WGS) entry which is preliminary data.</text>
</comment>
<evidence type="ECO:0000313" key="2">
    <source>
        <dbReference type="Proteomes" id="UP000607653"/>
    </source>
</evidence>
<protein>
    <submittedName>
        <fullName evidence="1">Uncharacterized protein</fullName>
    </submittedName>
</protein>
<reference evidence="1 2" key="1">
    <citation type="journal article" date="2020" name="Mol. Biol. Evol.">
        <title>Distinct Expression and Methylation Patterns for Genes with Different Fates following a Single Whole-Genome Duplication in Flowering Plants.</title>
        <authorList>
            <person name="Shi T."/>
            <person name="Rahmani R.S."/>
            <person name="Gugger P.F."/>
            <person name="Wang M."/>
            <person name="Li H."/>
            <person name="Zhang Y."/>
            <person name="Li Z."/>
            <person name="Wang Q."/>
            <person name="Van de Peer Y."/>
            <person name="Marchal K."/>
            <person name="Chen J."/>
        </authorList>
    </citation>
    <scope>NUCLEOTIDE SEQUENCE [LARGE SCALE GENOMIC DNA]</scope>
    <source>
        <tissue evidence="1">Leaf</tissue>
    </source>
</reference>
<accession>A0A822ZD50</accession>
<proteinExistence type="predicted"/>